<name>A0A0C9ZT06_9AGAM</name>
<dbReference type="PANTHER" id="PTHR14187">
    <property type="entry name" value="ALPHA KINASE/ELONGATION FACTOR 2 KINASE"/>
    <property type="match status" value="1"/>
</dbReference>
<reference evidence="1 2" key="1">
    <citation type="submission" date="2014-04" db="EMBL/GenBank/DDBJ databases">
        <authorList>
            <consortium name="DOE Joint Genome Institute"/>
            <person name="Kuo A."/>
            <person name="Kohler A."/>
            <person name="Costa M.D."/>
            <person name="Nagy L.G."/>
            <person name="Floudas D."/>
            <person name="Copeland A."/>
            <person name="Barry K.W."/>
            <person name="Cichocki N."/>
            <person name="Veneault-Fourrey C."/>
            <person name="LaButti K."/>
            <person name="Lindquist E.A."/>
            <person name="Lipzen A."/>
            <person name="Lundell T."/>
            <person name="Morin E."/>
            <person name="Murat C."/>
            <person name="Sun H."/>
            <person name="Tunlid A."/>
            <person name="Henrissat B."/>
            <person name="Grigoriev I.V."/>
            <person name="Hibbett D.S."/>
            <person name="Martin F."/>
            <person name="Nordberg H.P."/>
            <person name="Cantor M.N."/>
            <person name="Hua S.X."/>
        </authorList>
    </citation>
    <scope>NUCLEOTIDE SEQUENCE [LARGE SCALE GENOMIC DNA]</scope>
    <source>
        <strain evidence="1 2">441</strain>
    </source>
</reference>
<sequence length="194" mass="22015">MAPLACSLYTGESRRLIIAFNIGTTYSGISYSILNPGEIPKIFPVTRFPHQGHVGGNCKIPTVIYYDKQGKVCATRIDDLEDFEPDKVENWTKVQWFKMHLWPKSSATSDAADQITPLPPNKTVIDIFVNFMEDLYDCTRKYIQATFPNQPDFLVSMNRNNAINFILAHPNGWEGLQQVQMCQAAVHAKLVLKY</sequence>
<evidence type="ECO:0000313" key="2">
    <source>
        <dbReference type="Proteomes" id="UP000054018"/>
    </source>
</evidence>
<gene>
    <name evidence="1" type="ORF">PISMIDRAFT_96750</name>
</gene>
<dbReference type="InterPro" id="IPR043129">
    <property type="entry name" value="ATPase_NBD"/>
</dbReference>
<keyword evidence="2" id="KW-1185">Reference proteome</keyword>
<accession>A0A0C9ZT06</accession>
<dbReference type="OrthoDB" id="2963168at2759"/>
<dbReference type="STRING" id="765257.A0A0C9ZT06"/>
<protein>
    <submittedName>
        <fullName evidence="1">Uncharacterized protein</fullName>
    </submittedName>
</protein>
<dbReference type="AlphaFoldDB" id="A0A0C9ZT06"/>
<organism evidence="1 2">
    <name type="scientific">Pisolithus microcarpus 441</name>
    <dbReference type="NCBI Taxonomy" id="765257"/>
    <lineage>
        <taxon>Eukaryota</taxon>
        <taxon>Fungi</taxon>
        <taxon>Dikarya</taxon>
        <taxon>Basidiomycota</taxon>
        <taxon>Agaricomycotina</taxon>
        <taxon>Agaricomycetes</taxon>
        <taxon>Agaricomycetidae</taxon>
        <taxon>Boletales</taxon>
        <taxon>Sclerodermatineae</taxon>
        <taxon>Pisolithaceae</taxon>
        <taxon>Pisolithus</taxon>
    </lineage>
</organism>
<evidence type="ECO:0000313" key="1">
    <source>
        <dbReference type="EMBL" id="KIK25397.1"/>
    </source>
</evidence>
<dbReference type="HOGENOM" id="CLU_009958_1_0_1"/>
<dbReference type="SUPFAM" id="SSF53067">
    <property type="entry name" value="Actin-like ATPase domain"/>
    <property type="match status" value="1"/>
</dbReference>
<dbReference type="Proteomes" id="UP000054018">
    <property type="component" value="Unassembled WGS sequence"/>
</dbReference>
<dbReference type="EMBL" id="KN833708">
    <property type="protein sequence ID" value="KIK25397.1"/>
    <property type="molecule type" value="Genomic_DNA"/>
</dbReference>
<proteinExistence type="predicted"/>
<reference evidence="2" key="2">
    <citation type="submission" date="2015-01" db="EMBL/GenBank/DDBJ databases">
        <title>Evolutionary Origins and Diversification of the Mycorrhizal Mutualists.</title>
        <authorList>
            <consortium name="DOE Joint Genome Institute"/>
            <consortium name="Mycorrhizal Genomics Consortium"/>
            <person name="Kohler A."/>
            <person name="Kuo A."/>
            <person name="Nagy L.G."/>
            <person name="Floudas D."/>
            <person name="Copeland A."/>
            <person name="Barry K.W."/>
            <person name="Cichocki N."/>
            <person name="Veneault-Fourrey C."/>
            <person name="LaButti K."/>
            <person name="Lindquist E.A."/>
            <person name="Lipzen A."/>
            <person name="Lundell T."/>
            <person name="Morin E."/>
            <person name="Murat C."/>
            <person name="Riley R."/>
            <person name="Ohm R."/>
            <person name="Sun H."/>
            <person name="Tunlid A."/>
            <person name="Henrissat B."/>
            <person name="Grigoriev I.V."/>
            <person name="Hibbett D.S."/>
            <person name="Martin F."/>
        </authorList>
    </citation>
    <scope>NUCLEOTIDE SEQUENCE [LARGE SCALE GENOMIC DNA]</scope>
    <source>
        <strain evidence="2">441</strain>
    </source>
</reference>
<dbReference type="PANTHER" id="PTHR14187:SF5">
    <property type="entry name" value="HEAT SHOCK 70 KDA PROTEIN 12A"/>
    <property type="match status" value="1"/>
</dbReference>
<dbReference type="Gene3D" id="3.30.420.40">
    <property type="match status" value="1"/>
</dbReference>